<protein>
    <recommendedName>
        <fullName evidence="5">BTB domain-containing protein</fullName>
    </recommendedName>
</protein>
<proteinExistence type="predicted"/>
<feature type="domain" description="MATH" evidence="2">
    <location>
        <begin position="588"/>
        <end position="720"/>
    </location>
</feature>
<dbReference type="PROSITE" id="PS50144">
    <property type="entry name" value="MATH"/>
    <property type="match status" value="2"/>
</dbReference>
<dbReference type="EMBL" id="PDUG01000002">
    <property type="protein sequence ID" value="PIC49045.1"/>
    <property type="molecule type" value="Genomic_DNA"/>
</dbReference>
<feature type="domain" description="BTB" evidence="1">
    <location>
        <begin position="474"/>
        <end position="533"/>
    </location>
</feature>
<evidence type="ECO:0000313" key="3">
    <source>
        <dbReference type="EMBL" id="PIC49045.1"/>
    </source>
</evidence>
<organism evidence="3 4">
    <name type="scientific">Caenorhabditis nigoni</name>
    <dbReference type="NCBI Taxonomy" id="1611254"/>
    <lineage>
        <taxon>Eukaryota</taxon>
        <taxon>Metazoa</taxon>
        <taxon>Ecdysozoa</taxon>
        <taxon>Nematoda</taxon>
        <taxon>Chromadorea</taxon>
        <taxon>Rhabditida</taxon>
        <taxon>Rhabditina</taxon>
        <taxon>Rhabditomorpha</taxon>
        <taxon>Rhabditoidea</taxon>
        <taxon>Rhabditidae</taxon>
        <taxon>Peloderinae</taxon>
        <taxon>Caenorhabditis</taxon>
    </lineage>
</organism>
<dbReference type="InterPro" id="IPR052664">
    <property type="entry name" value="BTB-MATH_domain_protein"/>
</dbReference>
<comment type="caution">
    <text evidence="3">The sequence shown here is derived from an EMBL/GenBank/DDBJ whole genome shotgun (WGS) entry which is preliminary data.</text>
</comment>
<name>A0A2G5VB72_9PELO</name>
<dbReference type="AlphaFoldDB" id="A0A2G5VB72"/>
<reference evidence="4" key="1">
    <citation type="submission" date="2017-10" db="EMBL/GenBank/DDBJ databases">
        <title>Rapid genome shrinkage in a self-fertile nematode reveals novel sperm competition proteins.</title>
        <authorList>
            <person name="Yin D."/>
            <person name="Schwarz E.M."/>
            <person name="Thomas C.G."/>
            <person name="Felde R.L."/>
            <person name="Korf I.F."/>
            <person name="Cutter A.D."/>
            <person name="Schartner C.M."/>
            <person name="Ralston E.J."/>
            <person name="Meyer B.J."/>
            <person name="Haag E.S."/>
        </authorList>
    </citation>
    <scope>NUCLEOTIDE SEQUENCE [LARGE SCALE GENOMIC DNA]</scope>
    <source>
        <strain evidence="4">JU1422</strain>
    </source>
</reference>
<feature type="domain" description="BTB" evidence="1">
    <location>
        <begin position="744"/>
        <end position="803"/>
    </location>
</feature>
<dbReference type="SMART" id="SM00061">
    <property type="entry name" value="MATH"/>
    <property type="match status" value="4"/>
</dbReference>
<dbReference type="PANTHER" id="PTHR22743">
    <property type="entry name" value="MEPRIN/TRAF-LIKE MATH FAMILY-C.ELEGANS"/>
    <property type="match status" value="1"/>
</dbReference>
<dbReference type="Proteomes" id="UP000230233">
    <property type="component" value="Chromosome II"/>
</dbReference>
<dbReference type="SUPFAM" id="SSF49599">
    <property type="entry name" value="TRAF domain-like"/>
    <property type="match status" value="4"/>
</dbReference>
<dbReference type="Pfam" id="PF00651">
    <property type="entry name" value="BTB"/>
    <property type="match status" value="4"/>
</dbReference>
<evidence type="ECO:0008006" key="5">
    <source>
        <dbReference type="Google" id="ProtNLM"/>
    </source>
</evidence>
<feature type="domain" description="BTB" evidence="1">
    <location>
        <begin position="1006"/>
        <end position="1065"/>
    </location>
</feature>
<dbReference type="CDD" id="cd18186">
    <property type="entry name" value="BTB_POZ_ZBTB_KLHL-like"/>
    <property type="match status" value="4"/>
</dbReference>
<gene>
    <name evidence="3" type="primary">Cnig_chr_II.g7784</name>
    <name evidence="3" type="ORF">B9Z55_007784</name>
</gene>
<dbReference type="CDD" id="cd00121">
    <property type="entry name" value="MATH"/>
    <property type="match status" value="4"/>
</dbReference>
<dbReference type="SUPFAM" id="SSF54695">
    <property type="entry name" value="POZ domain"/>
    <property type="match status" value="4"/>
</dbReference>
<evidence type="ECO:0000259" key="1">
    <source>
        <dbReference type="PROSITE" id="PS50097"/>
    </source>
</evidence>
<dbReference type="InterPro" id="IPR011333">
    <property type="entry name" value="SKP1/BTB/POZ_sf"/>
</dbReference>
<feature type="domain" description="MATH" evidence="2">
    <location>
        <begin position="857"/>
        <end position="982"/>
    </location>
</feature>
<dbReference type="PROSITE" id="PS50097">
    <property type="entry name" value="BTB"/>
    <property type="match status" value="4"/>
</dbReference>
<dbReference type="Gene3D" id="3.30.710.10">
    <property type="entry name" value="Potassium Channel Kv1.1, Chain A"/>
    <property type="match status" value="4"/>
</dbReference>
<evidence type="ECO:0000259" key="2">
    <source>
        <dbReference type="PROSITE" id="PS50144"/>
    </source>
</evidence>
<dbReference type="InterPro" id="IPR000210">
    <property type="entry name" value="BTB/POZ_dom"/>
</dbReference>
<dbReference type="Pfam" id="PF00917">
    <property type="entry name" value="MATH"/>
    <property type="match status" value="4"/>
</dbReference>
<evidence type="ECO:0000313" key="4">
    <source>
        <dbReference type="Proteomes" id="UP000230233"/>
    </source>
</evidence>
<dbReference type="InterPro" id="IPR008974">
    <property type="entry name" value="TRAF-like"/>
</dbReference>
<accession>A0A2G5VB72</accession>
<dbReference type="SMART" id="SM00225">
    <property type="entry name" value="BTB"/>
    <property type="match status" value="4"/>
</dbReference>
<dbReference type="PANTHER" id="PTHR22743:SF165">
    <property type="entry name" value="BTB AND MATH DOMAIN CONTAINING-RELATED"/>
    <property type="match status" value="1"/>
</dbReference>
<dbReference type="Gene3D" id="2.60.210.10">
    <property type="entry name" value="Apoptosis, Tumor Necrosis Factor Receptor Associated Protein 2, Chain A"/>
    <property type="match status" value="4"/>
</dbReference>
<keyword evidence="4" id="KW-1185">Reference proteome</keyword>
<feature type="domain" description="BTB" evidence="1">
    <location>
        <begin position="205"/>
        <end position="264"/>
    </location>
</feature>
<sequence length="1162" mass="135340">MMFRERFKEDRDLDLEFYRSLRRSPSPLFRRSPPPLTRLLERKLVVEEKVVTKQNEPFISKCEKEVELKHVFKNVISLKERSNLSSKWEERFNVKWKVEVSRHNNVLDFNVYCEPITSTKKWSIRTKTQLKVVGRNKDDITVTQEFCYEDNNRLTFDDFLEYEKMEKDYLVDGNLIVEAKVEIVETTGLKKEKIRKFDESKKDVSDVVLTVNDTKFYVSKLHLASQSSVLKSLLLEKSSVSDKLNVELKGIDPNDFHSFLEVLYGESTIDDSNVEEMLLLAEKFDAPTVKRRCEEFLLKESKKTIEIKCEMANRYHLENMDFECTIENDTKVNKITMKHVFKDVLKIEEKVEVASGWKESFNVKWNTSLKRRYDQVGLYVQCKPIIPADKWSIQTKIELKVIGRNQKDLTLTQEFCYEDNNQLTFDDFLEWGEMEKDYLVNGNLNIETKLTIIETTGLRKAKIRKFDESQKDVSDVVLVVRNGKFYVSKKYLASQSAHFKSLFIENPTVSNKPEIALPGIDPDDFHYFLEVLYGESAIDDSNVEQVLFLAEKFDAPTVKRRCEEYIMKESKKTFGIKLRLANRYCLKNKNFSYATANVNPKVKQFMMKHVFKNVPSFKELLHEYSEWEEHFNVKWMMDVKRNNNHLGFYVHCEPITPSDKWSIQARIELKVVGSNQNDVIETFDYCYEKSTGRGFSSFLEWDKMEKEYLVDGNLTVEAKVTIVKSSGLGIKKIRKFDESEKDVSDVTLVVSGTKFYVSKMLLASQSSVLKSLLFEKSSSSNKSEVELTGIDPNDFHAFLEVLYGESTIDESNVEQILLLADSFDASTIKRRCEEFLLKDSKKTSERNLKNKNSECAAANVNPKVKQFVLKNVFKNVAEFTDGIDNRSEWEDHFNIYWSMTVKRFKNHLAFHVYCDPMGSANKWSLQTEFELKVVGGTQKDVTGTHGYCFERRTSRGFNQFLKWEKMEEKYLVDGNLTVEAKVTIIETTGLGTEKVRKFDESQKDCSDVILLVRSTKFFVSKMYLAAHSTFFKTLFSGKSAESKKSEMTLTEIDPHDFHHFLDLLYGESDIDDSTVEGILLVADKYETPMIVRKCTEFLVRWSRKGLKKKLEQAVKYNFEELKKECISEIETVADVRKVLEDNIYGLNSLIIEELFDKSLYLN</sequence>
<dbReference type="InterPro" id="IPR002083">
    <property type="entry name" value="MATH/TRAF_dom"/>
</dbReference>